<evidence type="ECO:0000313" key="14">
    <source>
        <dbReference type="EMBL" id="VWM00407.1"/>
    </source>
</evidence>
<dbReference type="OrthoDB" id="9805609at2"/>
<evidence type="ECO:0000313" key="10">
    <source>
        <dbReference type="EMBL" id="MZJ39251.1"/>
    </source>
</evidence>
<evidence type="ECO:0000256" key="2">
    <source>
        <dbReference type="ARBA" id="ARBA00022980"/>
    </source>
</evidence>
<dbReference type="Proteomes" id="UP000481598">
    <property type="component" value="Unassembled WGS sequence"/>
</dbReference>
<dbReference type="EMBL" id="CP024160">
    <property type="protein sequence ID" value="ATP53661.1"/>
    <property type="molecule type" value="Genomic_DNA"/>
</dbReference>
<dbReference type="STRING" id="74426.ERS852399_00703"/>
<keyword evidence="3 5" id="KW-0687">Ribonucleoprotein</keyword>
<dbReference type="InterPro" id="IPR034704">
    <property type="entry name" value="Ribosomal_bL28/bL31-like_sf"/>
</dbReference>
<dbReference type="AlphaFoldDB" id="A0A173XU72"/>
<reference evidence="9" key="5">
    <citation type="submission" date="2023-01" db="EMBL/GenBank/DDBJ databases">
        <title>Human gut microbiome strain richness.</title>
        <authorList>
            <person name="Chen-Liaw A."/>
        </authorList>
    </citation>
    <scope>NUCLEOTIDE SEQUENCE</scope>
    <source>
        <strain evidence="9">D54st1_D6_D54t1_190329</strain>
    </source>
</reference>
<evidence type="ECO:0000313" key="6">
    <source>
        <dbReference type="EMBL" id="ATP53661.1"/>
    </source>
</evidence>
<dbReference type="EMBL" id="WWTB01000024">
    <property type="protein sequence ID" value="MZJ86618.1"/>
    <property type="molecule type" value="Genomic_DNA"/>
</dbReference>
<dbReference type="EMBL" id="CYYP01000001">
    <property type="protein sequence ID" value="CUN36303.1"/>
    <property type="molecule type" value="Genomic_DNA"/>
</dbReference>
<dbReference type="EMBL" id="CABWIE010000004">
    <property type="protein sequence ID" value="VWL88543.1"/>
    <property type="molecule type" value="Genomic_DNA"/>
</dbReference>
<dbReference type="Proteomes" id="UP000469380">
    <property type="component" value="Unassembled WGS sequence"/>
</dbReference>
<dbReference type="GO" id="GO:1990904">
    <property type="term" value="C:ribonucleoprotein complex"/>
    <property type="evidence" value="ECO:0007669"/>
    <property type="project" value="UniProtKB-KW"/>
</dbReference>
<dbReference type="Proteomes" id="UP000095454">
    <property type="component" value="Unassembled WGS sequence"/>
</dbReference>
<dbReference type="RefSeq" id="WP_022094725.1">
    <property type="nucleotide sequence ID" value="NZ_CAAKNU010000056.1"/>
</dbReference>
<dbReference type="SUPFAM" id="SSF143800">
    <property type="entry name" value="L28p-like"/>
    <property type="match status" value="1"/>
</dbReference>
<reference evidence="6 17" key="2">
    <citation type="submission" date="2017-10" db="EMBL/GenBank/DDBJ databases">
        <title>Complete genome sequence of Collinsella aerofaciens isolated from the gut of a healthy adult Indian.</title>
        <authorList>
            <person name="Bag S."/>
            <person name="Ghosh T.S."/>
            <person name="Das B."/>
        </authorList>
    </citation>
    <scope>NUCLEOTIDE SEQUENCE [LARGE SCALE GENOMIC DNA]</scope>
    <source>
        <strain evidence="6">Indica</strain>
        <strain evidence="17">indica</strain>
    </source>
</reference>
<dbReference type="PaxDb" id="74426-ERS852399_00703"/>
<dbReference type="HAMAP" id="MF_00373">
    <property type="entry name" value="Ribosomal_bL28"/>
    <property type="match status" value="1"/>
</dbReference>
<organism evidence="11 21">
    <name type="scientific">Collinsella aerofaciens</name>
    <dbReference type="NCBI Taxonomy" id="74426"/>
    <lineage>
        <taxon>Bacteria</taxon>
        <taxon>Bacillati</taxon>
        <taxon>Actinomycetota</taxon>
        <taxon>Coriobacteriia</taxon>
        <taxon>Coriobacteriales</taxon>
        <taxon>Coriobacteriaceae</taxon>
        <taxon>Collinsella</taxon>
    </lineage>
</organism>
<evidence type="ECO:0000313" key="11">
    <source>
        <dbReference type="EMBL" id="MZJ86618.1"/>
    </source>
</evidence>
<evidence type="ECO:0000256" key="5">
    <source>
        <dbReference type="HAMAP-Rule" id="MF_00373"/>
    </source>
</evidence>
<protein>
    <recommendedName>
        <fullName evidence="4 5">Large ribosomal subunit protein bL28</fullName>
    </recommendedName>
</protein>
<dbReference type="InterPro" id="IPR001383">
    <property type="entry name" value="Ribosomal_bL28_bact-type"/>
</dbReference>
<name>A0A173XU72_9ACTN</name>
<evidence type="ECO:0000313" key="9">
    <source>
        <dbReference type="EMBL" id="MDB1838754.1"/>
    </source>
</evidence>
<dbReference type="Gene3D" id="2.20.150.30">
    <property type="match status" value="1"/>
</dbReference>
<evidence type="ECO:0000313" key="8">
    <source>
        <dbReference type="EMBL" id="CUO78393.1"/>
    </source>
</evidence>
<evidence type="ECO:0000313" key="20">
    <source>
        <dbReference type="Proteomes" id="UP000469380"/>
    </source>
</evidence>
<dbReference type="GeneID" id="92849408"/>
<dbReference type="KEGG" id="caer:CSV91_03390"/>
<evidence type="ECO:0000313" key="18">
    <source>
        <dbReference type="Proteomes" id="UP000330807"/>
    </source>
</evidence>
<dbReference type="InterPro" id="IPR037147">
    <property type="entry name" value="Ribosomal_bL28_sf"/>
</dbReference>
<dbReference type="GO" id="GO:0005840">
    <property type="term" value="C:ribosome"/>
    <property type="evidence" value="ECO:0007669"/>
    <property type="project" value="UniProtKB-KW"/>
</dbReference>
<dbReference type="Proteomes" id="UP000330807">
    <property type="component" value="Unassembled WGS sequence"/>
</dbReference>
<dbReference type="InterPro" id="IPR026569">
    <property type="entry name" value="Ribosomal_bL28"/>
</dbReference>
<evidence type="ECO:0000313" key="13">
    <source>
        <dbReference type="EMBL" id="VWL88543.1"/>
    </source>
</evidence>
<dbReference type="EMBL" id="WWSR01000006">
    <property type="protein sequence ID" value="MZJ39251.1"/>
    <property type="molecule type" value="Genomic_DNA"/>
</dbReference>
<sequence>MSKVCEVCGKHPVAGRSISHSHRVTNRKFRPNIQRVYVVVDGHRRKMNVCSTCLKSGKVARS</sequence>
<dbReference type="Proteomes" id="UP000368032">
    <property type="component" value="Unassembled WGS sequence"/>
</dbReference>
<dbReference type="Pfam" id="PF00830">
    <property type="entry name" value="Ribosomal_L28"/>
    <property type="match status" value="1"/>
</dbReference>
<evidence type="ECO:0000313" key="17">
    <source>
        <dbReference type="Proteomes" id="UP000225608"/>
    </source>
</evidence>
<dbReference type="EMBL" id="CZAQ01000001">
    <property type="protein sequence ID" value="CUO78393.1"/>
    <property type="molecule type" value="Genomic_DNA"/>
</dbReference>
<reference evidence="18 19" key="4">
    <citation type="submission" date="2019-10" db="EMBL/GenBank/DDBJ databases">
        <authorList>
            <person name="Wolf R A."/>
        </authorList>
    </citation>
    <scope>NUCLEOTIDE SEQUENCE [LARGE SCALE GENOMIC DNA]</scope>
    <source>
        <strain evidence="12">Collinsella_aerofaciens_AK_138A</strain>
        <strain evidence="14">Collinsella_aerofaciens_DSM_13712</strain>
        <strain evidence="13">Collinsella_aerofaciens_MC2</strain>
    </source>
</reference>
<dbReference type="Proteomes" id="UP001212741">
    <property type="component" value="Unassembled WGS sequence"/>
</dbReference>
<dbReference type="NCBIfam" id="TIGR00009">
    <property type="entry name" value="L28"/>
    <property type="match status" value="1"/>
</dbReference>
<dbReference type="InterPro" id="IPR050096">
    <property type="entry name" value="Bacterial_rp_bL28"/>
</dbReference>
<dbReference type="GO" id="GO:0003735">
    <property type="term" value="F:structural constituent of ribosome"/>
    <property type="evidence" value="ECO:0007669"/>
    <property type="project" value="InterPro"/>
</dbReference>
<dbReference type="PANTHER" id="PTHR39080">
    <property type="entry name" value="50S RIBOSOMAL PROTEIN L28"/>
    <property type="match status" value="1"/>
</dbReference>
<dbReference type="EMBL" id="JAQLEC010000009">
    <property type="protein sequence ID" value="MDB1838754.1"/>
    <property type="molecule type" value="Genomic_DNA"/>
</dbReference>
<dbReference type="PANTHER" id="PTHR39080:SF1">
    <property type="entry name" value="LARGE RIBOSOMAL SUBUNIT PROTEIN BL28A"/>
    <property type="match status" value="1"/>
</dbReference>
<dbReference type="Gene3D" id="2.30.170.40">
    <property type="entry name" value="Ribosomal protein L28/L24"/>
    <property type="match status" value="1"/>
</dbReference>
<evidence type="ECO:0000313" key="12">
    <source>
        <dbReference type="EMBL" id="VWL87060.1"/>
    </source>
</evidence>
<comment type="similarity">
    <text evidence="1 5">Belongs to the bacterial ribosomal protein bL28 family.</text>
</comment>
<reference evidence="15 16" key="1">
    <citation type="submission" date="2015-09" db="EMBL/GenBank/DDBJ databases">
        <authorList>
            <consortium name="Pathogen Informatics"/>
        </authorList>
    </citation>
    <scope>NUCLEOTIDE SEQUENCE [LARGE SCALE GENOMIC DNA]</scope>
    <source>
        <strain evidence="7 16">2789STDY5608823</strain>
        <strain evidence="8 15">2789STDY5834902</strain>
    </source>
</reference>
<proteinExistence type="inferred from homology"/>
<keyword evidence="19" id="KW-1185">Reference proteome</keyword>
<dbReference type="EMBL" id="CABWIH010000019">
    <property type="protein sequence ID" value="VWL87060.1"/>
    <property type="molecule type" value="Genomic_DNA"/>
</dbReference>
<dbReference type="GO" id="GO:0006412">
    <property type="term" value="P:translation"/>
    <property type="evidence" value="ECO:0007669"/>
    <property type="project" value="UniProtKB-UniRule"/>
</dbReference>
<gene>
    <name evidence="5 11" type="primary">rpmB</name>
    <name evidence="14" type="ORF">CKJAJONC_00447</name>
    <name evidence="6" type="ORF">CSV91_03390</name>
    <name evidence="7" type="ORF">ERS852381_00069</name>
    <name evidence="8" type="ORF">ERS852514_00064</name>
    <name evidence="10" type="ORF">GT464_04675</name>
    <name evidence="11" type="ORF">GT635_09200</name>
    <name evidence="13" type="ORF">KCJAJFAP_01673</name>
    <name evidence="12" type="ORF">LMKDKBCB_00906</name>
    <name evidence="9" type="ORF">PMW86_03990</name>
</gene>
<evidence type="ECO:0000313" key="19">
    <source>
        <dbReference type="Proteomes" id="UP000361836"/>
    </source>
</evidence>
<keyword evidence="2 5" id="KW-0689">Ribosomal protein</keyword>
<dbReference type="Proteomes" id="UP000095468">
    <property type="component" value="Unassembled WGS sequence"/>
</dbReference>
<evidence type="ECO:0000256" key="3">
    <source>
        <dbReference type="ARBA" id="ARBA00023274"/>
    </source>
</evidence>
<evidence type="ECO:0000256" key="1">
    <source>
        <dbReference type="ARBA" id="ARBA00008760"/>
    </source>
</evidence>
<reference evidence="20 21" key="3">
    <citation type="journal article" date="2019" name="Nat. Med.">
        <title>A library of human gut bacterial isolates paired with longitudinal multiomics data enables mechanistic microbiome research.</title>
        <authorList>
            <person name="Poyet M."/>
            <person name="Groussin M."/>
            <person name="Gibbons S.M."/>
            <person name="Avila-Pacheco J."/>
            <person name="Jiang X."/>
            <person name="Kearney S.M."/>
            <person name="Perrotta A.R."/>
            <person name="Berdy B."/>
            <person name="Zhao S."/>
            <person name="Lieberman T.D."/>
            <person name="Swanson P.K."/>
            <person name="Smith M."/>
            <person name="Roesemann S."/>
            <person name="Alexander J.E."/>
            <person name="Rich S.A."/>
            <person name="Livny J."/>
            <person name="Vlamakis H."/>
            <person name="Clish C."/>
            <person name="Bullock K."/>
            <person name="Deik A."/>
            <person name="Scott J."/>
            <person name="Pierce K.A."/>
            <person name="Xavier R.J."/>
            <person name="Alm E.J."/>
        </authorList>
    </citation>
    <scope>NUCLEOTIDE SEQUENCE [LARGE SCALE GENOMIC DNA]</scope>
    <source>
        <strain evidence="11 21">BIOML-A10</strain>
        <strain evidence="10 20">BIOML-A20</strain>
    </source>
</reference>
<evidence type="ECO:0000313" key="21">
    <source>
        <dbReference type="Proteomes" id="UP000481598"/>
    </source>
</evidence>
<evidence type="ECO:0000256" key="4">
    <source>
        <dbReference type="ARBA" id="ARBA00035174"/>
    </source>
</evidence>
<evidence type="ECO:0000313" key="16">
    <source>
        <dbReference type="Proteomes" id="UP000095468"/>
    </source>
</evidence>
<dbReference type="Proteomes" id="UP000361836">
    <property type="component" value="Unassembled WGS sequence"/>
</dbReference>
<dbReference type="EMBL" id="CABWIF010000033">
    <property type="protein sequence ID" value="VWM00407.1"/>
    <property type="molecule type" value="Genomic_DNA"/>
</dbReference>
<evidence type="ECO:0000313" key="7">
    <source>
        <dbReference type="EMBL" id="CUN36303.1"/>
    </source>
</evidence>
<dbReference type="Proteomes" id="UP000225608">
    <property type="component" value="Chromosome"/>
</dbReference>
<accession>A0A173XU72</accession>
<evidence type="ECO:0000313" key="15">
    <source>
        <dbReference type="Proteomes" id="UP000095454"/>
    </source>
</evidence>